<gene>
    <name evidence="2" type="ORF">B0T21DRAFT_377937</name>
</gene>
<comment type="caution">
    <text evidence="2">The sequence shown here is derived from an EMBL/GenBank/DDBJ whole genome shotgun (WGS) entry which is preliminary data.</text>
</comment>
<evidence type="ECO:0000256" key="1">
    <source>
        <dbReference type="SAM" id="MobiDB-lite"/>
    </source>
</evidence>
<sequence length="90" mass="10462">MDNNQQYEMWTKQREAVISQFIQQMDLLENHIFGRFKQTTVSSHHRLRDDMDFIDSLGRTPETTSTGTASNRAKNDSCETTSPHLTAYNH</sequence>
<accession>A0AA39ZV51</accession>
<organism evidence="2 3">
    <name type="scientific">Apiosordaria backusii</name>
    <dbReference type="NCBI Taxonomy" id="314023"/>
    <lineage>
        <taxon>Eukaryota</taxon>
        <taxon>Fungi</taxon>
        <taxon>Dikarya</taxon>
        <taxon>Ascomycota</taxon>
        <taxon>Pezizomycotina</taxon>
        <taxon>Sordariomycetes</taxon>
        <taxon>Sordariomycetidae</taxon>
        <taxon>Sordariales</taxon>
        <taxon>Lasiosphaeriaceae</taxon>
        <taxon>Apiosordaria</taxon>
    </lineage>
</organism>
<reference evidence="2" key="1">
    <citation type="submission" date="2023-06" db="EMBL/GenBank/DDBJ databases">
        <title>Genome-scale phylogeny and comparative genomics of the fungal order Sordariales.</title>
        <authorList>
            <consortium name="Lawrence Berkeley National Laboratory"/>
            <person name="Hensen N."/>
            <person name="Bonometti L."/>
            <person name="Westerberg I."/>
            <person name="Brannstrom I.O."/>
            <person name="Guillou S."/>
            <person name="Cros-Aarteil S."/>
            <person name="Calhoun S."/>
            <person name="Haridas S."/>
            <person name="Kuo A."/>
            <person name="Mondo S."/>
            <person name="Pangilinan J."/>
            <person name="Riley R."/>
            <person name="Labutti K."/>
            <person name="Andreopoulos B."/>
            <person name="Lipzen A."/>
            <person name="Chen C."/>
            <person name="Yanf M."/>
            <person name="Daum C."/>
            <person name="Ng V."/>
            <person name="Clum A."/>
            <person name="Steindorff A."/>
            <person name="Ohm R."/>
            <person name="Martin F."/>
            <person name="Silar P."/>
            <person name="Natvig D."/>
            <person name="Lalanne C."/>
            <person name="Gautier V."/>
            <person name="Ament-Velasquez S.L."/>
            <person name="Kruys A."/>
            <person name="Hutchinson M.I."/>
            <person name="Powell A.J."/>
            <person name="Barry K."/>
            <person name="Miller A.N."/>
            <person name="Grigoriev I.V."/>
            <person name="Debuchy R."/>
            <person name="Gladieux P."/>
            <person name="Thoren M.H."/>
            <person name="Johannesson H."/>
        </authorList>
    </citation>
    <scope>NUCLEOTIDE SEQUENCE</scope>
    <source>
        <strain evidence="2">CBS 540.89</strain>
    </source>
</reference>
<feature type="compositionally biased region" description="Polar residues" evidence="1">
    <location>
        <begin position="61"/>
        <end position="90"/>
    </location>
</feature>
<evidence type="ECO:0000313" key="3">
    <source>
        <dbReference type="Proteomes" id="UP001172159"/>
    </source>
</evidence>
<protein>
    <submittedName>
        <fullName evidence="2">Uncharacterized protein</fullName>
    </submittedName>
</protein>
<dbReference type="AlphaFoldDB" id="A0AA39ZV51"/>
<name>A0AA39ZV51_9PEZI</name>
<keyword evidence="3" id="KW-1185">Reference proteome</keyword>
<dbReference type="EMBL" id="JAUKTV010000022">
    <property type="protein sequence ID" value="KAK0704095.1"/>
    <property type="molecule type" value="Genomic_DNA"/>
</dbReference>
<proteinExistence type="predicted"/>
<evidence type="ECO:0000313" key="2">
    <source>
        <dbReference type="EMBL" id="KAK0704095.1"/>
    </source>
</evidence>
<dbReference type="Proteomes" id="UP001172159">
    <property type="component" value="Unassembled WGS sequence"/>
</dbReference>
<feature type="region of interest" description="Disordered" evidence="1">
    <location>
        <begin position="55"/>
        <end position="90"/>
    </location>
</feature>